<evidence type="ECO:0000313" key="2">
    <source>
        <dbReference type="Proteomes" id="UP000814033"/>
    </source>
</evidence>
<name>A0ACB8S714_9AGAM</name>
<protein>
    <submittedName>
        <fullName evidence="1">GMC oxidoreductase</fullName>
    </submittedName>
</protein>
<comment type="caution">
    <text evidence="1">The sequence shown here is derived from an EMBL/GenBank/DDBJ whole genome shotgun (WGS) entry which is preliminary data.</text>
</comment>
<gene>
    <name evidence="1" type="ORF">FA95DRAFT_1553632</name>
</gene>
<sequence>MIVKDLTKVGTAVKENGKTTADGAFDEYDVVIVGGGTAGCVLASRLTEDPSLRVLLLEAGDSSLKVVQSQIPSAYHMLFGGDKIYNLFTTPQVHLTDDKKVYWPRGACCSGSAVNAQIFHYGSPSDYDEWARLGGVGAQSWAYKNLKKYFLKFENFTPSKLHPGVDASLRGALGPVNVGFHGNHSVISESFIEACANVGIPRTSDLNTAHGTNGVAKVMTYINEKGRRVTTESAYLTPDVLARPNLIIGVNAQVTRVLFDTSDGGEPRANGVEFSDSRNRDVRALFRAKAKREVIMSYILLLSGIGPAAQLTEHNVPVVLDSPGVGAHLMDHPVVDTAFAEKEKNSYNFLIWPYGIWEWFRLFGAVLQYLVTGKGPLTTNVAEAAAFFRSKDEKLFPPGKEGLTPEPEEVASAPDAPDLEFFVSPMGFLEQGKGSLPPYNSLGLHMTLLRPTSLGSITLKSADPFDPPVIDPNYLATENDIAVLERGMDVLSRVAHAPPLANIIDHTNKDPRLGHRLTGASREEIRAYIRKHLQTLFHPTCTARMAPQADGGVVDADLRVYGVRGLRVVDASVFPRIVSGHTAAPTIAVAEKAADMIKETCTLLQNPEGDSGAIGGTAHRRAAHRRAES</sequence>
<reference evidence="1" key="2">
    <citation type="journal article" date="2022" name="New Phytol.">
        <title>Evolutionary transition to the ectomycorrhizal habit in the genomes of a hyperdiverse lineage of mushroom-forming fungi.</title>
        <authorList>
            <person name="Looney B."/>
            <person name="Miyauchi S."/>
            <person name="Morin E."/>
            <person name="Drula E."/>
            <person name="Courty P.E."/>
            <person name="Kohler A."/>
            <person name="Kuo A."/>
            <person name="LaButti K."/>
            <person name="Pangilinan J."/>
            <person name="Lipzen A."/>
            <person name="Riley R."/>
            <person name="Andreopoulos W."/>
            <person name="He G."/>
            <person name="Johnson J."/>
            <person name="Nolan M."/>
            <person name="Tritt A."/>
            <person name="Barry K.W."/>
            <person name="Grigoriev I.V."/>
            <person name="Nagy L.G."/>
            <person name="Hibbett D."/>
            <person name="Henrissat B."/>
            <person name="Matheny P.B."/>
            <person name="Labbe J."/>
            <person name="Martin F.M."/>
        </authorList>
    </citation>
    <scope>NUCLEOTIDE SEQUENCE</scope>
    <source>
        <strain evidence="1">FP105234-sp</strain>
    </source>
</reference>
<keyword evidence="2" id="KW-1185">Reference proteome</keyword>
<dbReference type="Proteomes" id="UP000814033">
    <property type="component" value="Unassembled WGS sequence"/>
</dbReference>
<reference evidence="1" key="1">
    <citation type="submission" date="2021-02" db="EMBL/GenBank/DDBJ databases">
        <authorList>
            <consortium name="DOE Joint Genome Institute"/>
            <person name="Ahrendt S."/>
            <person name="Looney B.P."/>
            <person name="Miyauchi S."/>
            <person name="Morin E."/>
            <person name="Drula E."/>
            <person name="Courty P.E."/>
            <person name="Chicoki N."/>
            <person name="Fauchery L."/>
            <person name="Kohler A."/>
            <person name="Kuo A."/>
            <person name="Labutti K."/>
            <person name="Pangilinan J."/>
            <person name="Lipzen A."/>
            <person name="Riley R."/>
            <person name="Andreopoulos W."/>
            <person name="He G."/>
            <person name="Johnson J."/>
            <person name="Barry K.W."/>
            <person name="Grigoriev I.V."/>
            <person name="Nagy L."/>
            <person name="Hibbett D."/>
            <person name="Henrissat B."/>
            <person name="Matheny P.B."/>
            <person name="Labbe J."/>
            <person name="Martin F."/>
        </authorList>
    </citation>
    <scope>NUCLEOTIDE SEQUENCE</scope>
    <source>
        <strain evidence="1">FP105234-sp</strain>
    </source>
</reference>
<organism evidence="1 2">
    <name type="scientific">Auriscalpium vulgare</name>
    <dbReference type="NCBI Taxonomy" id="40419"/>
    <lineage>
        <taxon>Eukaryota</taxon>
        <taxon>Fungi</taxon>
        <taxon>Dikarya</taxon>
        <taxon>Basidiomycota</taxon>
        <taxon>Agaricomycotina</taxon>
        <taxon>Agaricomycetes</taxon>
        <taxon>Russulales</taxon>
        <taxon>Auriscalpiaceae</taxon>
        <taxon>Auriscalpium</taxon>
    </lineage>
</organism>
<evidence type="ECO:0000313" key="1">
    <source>
        <dbReference type="EMBL" id="KAI0052309.1"/>
    </source>
</evidence>
<accession>A0ACB8S714</accession>
<proteinExistence type="predicted"/>
<dbReference type="EMBL" id="MU275846">
    <property type="protein sequence ID" value="KAI0052309.1"/>
    <property type="molecule type" value="Genomic_DNA"/>
</dbReference>